<dbReference type="Gene3D" id="3.40.1090.10">
    <property type="entry name" value="Cytosolic phospholipase A2 catalytic domain"/>
    <property type="match status" value="1"/>
</dbReference>
<feature type="domain" description="PNPLA" evidence="3">
    <location>
        <begin position="6"/>
        <end position="95"/>
    </location>
</feature>
<proteinExistence type="predicted"/>
<feature type="transmembrane region" description="Helical" evidence="2">
    <location>
        <begin position="485"/>
        <end position="508"/>
    </location>
</feature>
<keyword evidence="5" id="KW-1185">Reference proteome</keyword>
<feature type="transmembrane region" description="Helical" evidence="2">
    <location>
        <begin position="233"/>
        <end position="253"/>
    </location>
</feature>
<name>A0ABN8N4P6_9CNID</name>
<accession>A0ABN8N4P6</accession>
<feature type="transmembrane region" description="Helical" evidence="2">
    <location>
        <begin position="260"/>
        <end position="277"/>
    </location>
</feature>
<protein>
    <recommendedName>
        <fullName evidence="3">PNPLA domain-containing protein</fullName>
    </recommendedName>
</protein>
<evidence type="ECO:0000256" key="1">
    <source>
        <dbReference type="ARBA" id="ARBA00023098"/>
    </source>
</evidence>
<keyword evidence="2" id="KW-0472">Membrane</keyword>
<keyword evidence="1" id="KW-0443">Lipid metabolism</keyword>
<feature type="transmembrane region" description="Helical" evidence="2">
    <location>
        <begin position="206"/>
        <end position="227"/>
    </location>
</feature>
<feature type="transmembrane region" description="Helical" evidence="2">
    <location>
        <begin position="514"/>
        <end position="535"/>
    </location>
</feature>
<evidence type="ECO:0000313" key="4">
    <source>
        <dbReference type="EMBL" id="CAH3039036.1"/>
    </source>
</evidence>
<dbReference type="InterPro" id="IPR002641">
    <property type="entry name" value="PNPLA_dom"/>
</dbReference>
<dbReference type="PANTHER" id="PTHR10728">
    <property type="entry name" value="CYTOSOLIC PHOSPHOLIPASE A2"/>
    <property type="match status" value="1"/>
</dbReference>
<feature type="transmembrane region" description="Helical" evidence="2">
    <location>
        <begin position="175"/>
        <end position="194"/>
    </location>
</feature>
<gene>
    <name evidence="4" type="ORF">PLOB_00042877</name>
</gene>
<dbReference type="InterPro" id="IPR016035">
    <property type="entry name" value="Acyl_Trfase/lysoPLipase"/>
</dbReference>
<dbReference type="Pfam" id="PF01734">
    <property type="entry name" value="Patatin"/>
    <property type="match status" value="1"/>
</dbReference>
<comment type="caution">
    <text evidence="4">The sequence shown here is derived from an EMBL/GenBank/DDBJ whole genome shotgun (WGS) entry which is preliminary data.</text>
</comment>
<reference evidence="4 5" key="1">
    <citation type="submission" date="2022-05" db="EMBL/GenBank/DDBJ databases">
        <authorList>
            <consortium name="Genoscope - CEA"/>
            <person name="William W."/>
        </authorList>
    </citation>
    <scope>NUCLEOTIDE SEQUENCE [LARGE SCALE GENOMIC DNA]</scope>
</reference>
<dbReference type="Proteomes" id="UP001159405">
    <property type="component" value="Unassembled WGS sequence"/>
</dbReference>
<evidence type="ECO:0000256" key="2">
    <source>
        <dbReference type="SAM" id="Phobius"/>
    </source>
</evidence>
<sequence length="798" mass="89891">MNKTGLAFSGGGVRSAALSSGVLRRLLHKNITPDYLSCVSGGGYTGTAYLDWKYRNEQKDDPGWHKEFFDNMRRNIGLFCNWRNPLKGIFDTFILLTVILFVSVVLSCVNWSGLAFPTAYIIDYFFGDIMRKPFTCPDEKTKNFSSSEIANNSNVAALSNMTNQVECVPTFGPDVYVTFITFAILFLLFLLFYVVNKVAGLLLKPFANVLYNLLGFTFAMVFLPWFIEEYIVVTPLWLNALIIVLSILLWMGIAPLRDKASMALIVYLYAYAVKWRVYKTEVLSIEYSEQRFTLLMWISAILIWLNPFVVMLQMNAIHTYNRWRLQKSFYSPESTGATGCSGITCQDVFPVCTCTCVESPAEKLNRPLTLEDLSGMSPEYICNLTVNEWRLTPSLREPLFALLTMAPSGIERIDNFQGNKQFENRLHPNDIKLSEAMATSAAAVSFHMGQYESDIDPVQSLQIIFGLGMGKSIVAEPQRCPGSTLIITILIQLILVVPIIGLPIIPLLGGSEAWNQRAVIFFVVFLCLLTLIALLPTGAENPGYLETFVRWCVVHIHHVRFIREVFEVVNVGPTPPPILQLSDGGHVENLGLLPLLKRRLQKIVVIDGGEEGEGGPGTDLLSAIKKGREKLRISFTGMDGRDIYEDLRAKFIDRPPGKQPRSYRFKVEYFDYTDEGEEEKVGEGEVLYIVPRHPGHGLSAEREEWGKSTDEVKIDINIKDELWGSGPEMEADEVDRLTYCCCECCHRSLLQYLSGSCCGVFPNHSTANQFFTPTMFAAYHREGYRVCMEARVVDFLGK</sequence>
<dbReference type="PANTHER" id="PTHR10728:SF40">
    <property type="entry name" value="PATATIN FAMILY PROTEIN"/>
    <property type="match status" value="1"/>
</dbReference>
<keyword evidence="2" id="KW-0812">Transmembrane</keyword>
<feature type="transmembrane region" description="Helical" evidence="2">
    <location>
        <begin position="93"/>
        <end position="122"/>
    </location>
</feature>
<keyword evidence="2" id="KW-1133">Transmembrane helix</keyword>
<feature type="transmembrane region" description="Helical" evidence="2">
    <location>
        <begin position="297"/>
        <end position="317"/>
    </location>
</feature>
<evidence type="ECO:0000259" key="3">
    <source>
        <dbReference type="Pfam" id="PF01734"/>
    </source>
</evidence>
<organism evidence="4 5">
    <name type="scientific">Porites lobata</name>
    <dbReference type="NCBI Taxonomy" id="104759"/>
    <lineage>
        <taxon>Eukaryota</taxon>
        <taxon>Metazoa</taxon>
        <taxon>Cnidaria</taxon>
        <taxon>Anthozoa</taxon>
        <taxon>Hexacorallia</taxon>
        <taxon>Scleractinia</taxon>
        <taxon>Fungiina</taxon>
        <taxon>Poritidae</taxon>
        <taxon>Porites</taxon>
    </lineage>
</organism>
<dbReference type="EMBL" id="CALNXK010000007">
    <property type="protein sequence ID" value="CAH3039036.1"/>
    <property type="molecule type" value="Genomic_DNA"/>
</dbReference>
<dbReference type="SUPFAM" id="SSF52151">
    <property type="entry name" value="FabD/lysophospholipase-like"/>
    <property type="match status" value="1"/>
</dbReference>
<evidence type="ECO:0000313" key="5">
    <source>
        <dbReference type="Proteomes" id="UP001159405"/>
    </source>
</evidence>